<dbReference type="FunFam" id="3.40.1110.10:FF:000097">
    <property type="entry name" value="Phospholipid-transporting ATPase"/>
    <property type="match status" value="1"/>
</dbReference>
<feature type="binding site" evidence="16">
    <location>
        <position position="641"/>
    </location>
    <ligand>
        <name>ATP</name>
        <dbReference type="ChEBI" id="CHEBI:30616"/>
    </ligand>
</feature>
<feature type="binding site" evidence="17">
    <location>
        <position position="858"/>
    </location>
    <ligand>
        <name>Mg(2+)</name>
        <dbReference type="ChEBI" id="CHEBI:18420"/>
    </ligand>
</feature>
<evidence type="ECO:0000256" key="18">
    <source>
        <dbReference type="RuleBase" id="RU362033"/>
    </source>
</evidence>
<evidence type="ECO:0000259" key="22">
    <source>
        <dbReference type="Pfam" id="PF16212"/>
    </source>
</evidence>
<dbReference type="SUPFAM" id="SSF56784">
    <property type="entry name" value="HAD-like"/>
    <property type="match status" value="1"/>
</dbReference>
<evidence type="ECO:0000256" key="8">
    <source>
        <dbReference type="ARBA" id="ARBA00022840"/>
    </source>
</evidence>
<feature type="binding site" evidence="16">
    <location>
        <position position="752"/>
    </location>
    <ligand>
        <name>ATP</name>
        <dbReference type="ChEBI" id="CHEBI:30616"/>
    </ligand>
</feature>
<feature type="non-terminal residue" evidence="23">
    <location>
        <position position="1127"/>
    </location>
</feature>
<dbReference type="EMBL" id="OC863058">
    <property type="protein sequence ID" value="CAD7630749.1"/>
    <property type="molecule type" value="Genomic_DNA"/>
</dbReference>
<dbReference type="Pfam" id="PF00122">
    <property type="entry name" value="E1-E2_ATPase"/>
    <property type="match status" value="1"/>
</dbReference>
<dbReference type="InterPro" id="IPR001757">
    <property type="entry name" value="P_typ_ATPase"/>
</dbReference>
<dbReference type="Pfam" id="PF13246">
    <property type="entry name" value="Cation_ATPase"/>
    <property type="match status" value="1"/>
</dbReference>
<feature type="region of interest" description="Disordered" evidence="19">
    <location>
        <begin position="1"/>
        <end position="21"/>
    </location>
</feature>
<dbReference type="SFLD" id="SFLDG00002">
    <property type="entry name" value="C1.7:_P-type_atpase_like"/>
    <property type="match status" value="1"/>
</dbReference>
<dbReference type="GO" id="GO:0005524">
    <property type="term" value="F:ATP binding"/>
    <property type="evidence" value="ECO:0007669"/>
    <property type="project" value="UniProtKB-UniRule"/>
</dbReference>
<feature type="binding site" evidence="16">
    <location>
        <position position="832"/>
    </location>
    <ligand>
        <name>ATP</name>
        <dbReference type="ChEBI" id="CHEBI:30616"/>
    </ligand>
</feature>
<evidence type="ECO:0000256" key="10">
    <source>
        <dbReference type="ARBA" id="ARBA00022967"/>
    </source>
</evidence>
<dbReference type="GO" id="GO:0045332">
    <property type="term" value="P:phospholipid translocation"/>
    <property type="evidence" value="ECO:0007669"/>
    <property type="project" value="TreeGrafter"/>
</dbReference>
<feature type="binding site" evidence="16">
    <location>
        <position position="670"/>
    </location>
    <ligand>
        <name>ATP</name>
        <dbReference type="ChEBI" id="CHEBI:30616"/>
    </ligand>
</feature>
<comment type="catalytic activity">
    <reaction evidence="14 18">
        <text>ATP + H2O + phospholipidSide 1 = ADP + phosphate + phospholipidSide 2.</text>
        <dbReference type="EC" id="7.6.2.1"/>
    </reaction>
</comment>
<dbReference type="SFLD" id="SFLDS00003">
    <property type="entry name" value="Haloacid_Dehalogenase"/>
    <property type="match status" value="1"/>
</dbReference>
<protein>
    <recommendedName>
        <fullName evidence="18">Phospholipid-transporting ATPase</fullName>
        <ecNumber evidence="18">7.6.2.1</ecNumber>
    </recommendedName>
</protein>
<feature type="binding site" evidence="16">
    <location>
        <position position="862"/>
    </location>
    <ligand>
        <name>ATP</name>
        <dbReference type="ChEBI" id="CHEBI:30616"/>
    </ligand>
</feature>
<dbReference type="InterPro" id="IPR018303">
    <property type="entry name" value="ATPase_P-typ_P_site"/>
</dbReference>
<name>A0A7R9KYS5_9ACAR</name>
<feature type="binding site" evidence="17">
    <location>
        <position position="423"/>
    </location>
    <ligand>
        <name>Mg(2+)</name>
        <dbReference type="ChEBI" id="CHEBI:18420"/>
    </ligand>
</feature>
<feature type="binding site" evidence="16">
    <location>
        <position position="423"/>
    </location>
    <ligand>
        <name>ATP</name>
        <dbReference type="ChEBI" id="CHEBI:30616"/>
    </ligand>
</feature>
<dbReference type="InterPro" id="IPR032631">
    <property type="entry name" value="P-type_ATPase_N"/>
</dbReference>
<dbReference type="AlphaFoldDB" id="A0A7R9KYS5"/>
<reference evidence="23" key="1">
    <citation type="submission" date="2020-11" db="EMBL/GenBank/DDBJ databases">
        <authorList>
            <person name="Tran Van P."/>
        </authorList>
    </citation>
    <scope>NUCLEOTIDE SEQUENCE</scope>
</reference>
<dbReference type="OrthoDB" id="377733at2759"/>
<feature type="binding site" evidence="16">
    <location>
        <position position="750"/>
    </location>
    <ligand>
        <name>ATP</name>
        <dbReference type="ChEBI" id="CHEBI:30616"/>
    </ligand>
</feature>
<feature type="transmembrane region" description="Helical" evidence="18">
    <location>
        <begin position="1059"/>
        <end position="1078"/>
    </location>
</feature>
<dbReference type="EC" id="7.6.2.1" evidence="18"/>
<keyword evidence="24" id="KW-1185">Reference proteome</keyword>
<feature type="active site" description="4-aspartylphosphate intermediate" evidence="15">
    <location>
        <position position="423"/>
    </location>
</feature>
<keyword evidence="13 18" id="KW-0472">Membrane</keyword>
<comment type="similarity">
    <text evidence="3 18">Belongs to the cation transport ATPase (P-type) (TC 3.A.3) family. Type IV subfamily.</text>
</comment>
<dbReference type="GO" id="GO:0005802">
    <property type="term" value="C:trans-Golgi network"/>
    <property type="evidence" value="ECO:0007669"/>
    <property type="project" value="TreeGrafter"/>
</dbReference>
<feature type="binding site" evidence="16">
    <location>
        <position position="617"/>
    </location>
    <ligand>
        <name>ATP</name>
        <dbReference type="ChEBI" id="CHEBI:30616"/>
    </ligand>
</feature>
<feature type="binding site" evidence="17">
    <location>
        <position position="862"/>
    </location>
    <ligand>
        <name>Mg(2+)</name>
        <dbReference type="ChEBI" id="CHEBI:18420"/>
    </ligand>
</feature>
<evidence type="ECO:0000256" key="17">
    <source>
        <dbReference type="PIRSR" id="PIRSR606539-3"/>
    </source>
</evidence>
<dbReference type="PANTHER" id="PTHR24092:SF5">
    <property type="entry name" value="PHOSPHOLIPID-TRANSPORTING ATPASE"/>
    <property type="match status" value="1"/>
</dbReference>
<feature type="transmembrane region" description="Helical" evidence="18">
    <location>
        <begin position="948"/>
        <end position="967"/>
    </location>
</feature>
<keyword evidence="10 18" id="KW-1278">Translocase</keyword>
<dbReference type="Pfam" id="PF16212">
    <property type="entry name" value="PhoLip_ATPase_C"/>
    <property type="match status" value="1"/>
</dbReference>
<comment type="cofactor">
    <cofactor evidence="1 17">
        <name>Mg(2+)</name>
        <dbReference type="ChEBI" id="CHEBI:18420"/>
    </cofactor>
</comment>
<dbReference type="InterPro" id="IPR023299">
    <property type="entry name" value="ATPase_P-typ_cyto_dom_N"/>
</dbReference>
<dbReference type="Gene3D" id="2.70.150.10">
    <property type="entry name" value="Calcium-transporting ATPase, cytoplasmic transduction domain A"/>
    <property type="match status" value="1"/>
</dbReference>
<sequence>MGKGGADNNNDDNNSDTYRNKHTVHNGLRLSTAMTIDLKCIYRPIVRLLFPKKVLKPRTVYLNNGALQPTGAADSSTQSQATFPANIVRNQKYNVLTFLPIVLYNQFKFFLNLFFLITAISQFVTALRVGEIYTYWTPLGFVLTVTLIREAVDDILRFKRDKQINRQNYKKLTPSGAQVAIHSSDIRVGDLIVVSKDQRVPADMVFLRTSEKTGACFVRTDQLDGETDWKLRLAVADTQCLDSDDQLFGWEACVHAEEPRRDIHSFTGKITVGLVSSKEISLNIENTLWANTVVASGTAIGLVIYTGPDTRSMMNNNEPRSKVGLLDFEINTLTKILCIALCVMSLAMIVLRGYWGSYYVIVYWVRFVMAFSYMIPISLRVNLEIGRVVYSYMIGRDVEIPGTVVRTTTIPEDLGRIAYLLTDKTGTLTRNEMVFKKIHLGKIAYTTEYFDELVALLQAYYVPQPEPSPKNYHSGTSGYSGGHRRNLSNISTASFTVERRRYMPQHMRVDSYEVDRDSVQRVQQAVLACALCHNVTPSYESYDPVPDSPVVNELSKMPPMPDPGIITYQASSPDEVALVQWTERLGVALVYRDPTSMKLRDPNGNTLAYDILHIFPFSSETKRMGIIVREVKTGEITFLLKGADTVMATIVTASDWLQEQSDNMARSGLRTLVVAKKQLTADQYREFDGRYNQAKCAMQDRAEKISTVLATLERDMELLCLTGVEDRLQEGVAQTLKGLMDGGVKVWMLTGDKLETAISIAKSSQLVSKMQEFHIFPAVTERQDAQKELNNFARVSDLPLVIRDEDLELLMKYYSTEFFELAAQCPAVVCCRCSPTQKAEVVRLIQERTGARTCAVGDGGNDVSMIQTADVGVGIVGKEGQQASLAADFSITQFSHIYRLILMHGRYSYQRSATLGQFIIYRGIIITVCQAIFSAVFNVVSIPLYASFLYIGYATNYTMFAVFSLVLDRDVPPRLVISYPELYKQMKGRPLSFKTFFVWVLVSVYQGGVIMYGALLLFNHDDEEGWEYGDFSHVTDITFTAVIFTELLMIALVVRTWHWLMIVAELLSVAMYLVTLIIMPEYFDEFWIYSRDFVGQTALLVVIASLPLYGLKYAYRKLAPPSHSKLT</sequence>
<organism evidence="23">
    <name type="scientific">Medioppia subpectinata</name>
    <dbReference type="NCBI Taxonomy" id="1979941"/>
    <lineage>
        <taxon>Eukaryota</taxon>
        <taxon>Metazoa</taxon>
        <taxon>Ecdysozoa</taxon>
        <taxon>Arthropoda</taxon>
        <taxon>Chelicerata</taxon>
        <taxon>Arachnida</taxon>
        <taxon>Acari</taxon>
        <taxon>Acariformes</taxon>
        <taxon>Sarcoptiformes</taxon>
        <taxon>Oribatida</taxon>
        <taxon>Brachypylina</taxon>
        <taxon>Oppioidea</taxon>
        <taxon>Oppiidae</taxon>
        <taxon>Medioppia</taxon>
    </lineage>
</organism>
<evidence type="ECO:0000256" key="16">
    <source>
        <dbReference type="PIRSR" id="PIRSR606539-2"/>
    </source>
</evidence>
<evidence type="ECO:0000256" key="9">
    <source>
        <dbReference type="ARBA" id="ARBA00022842"/>
    </source>
</evidence>
<feature type="domain" description="P-type ATPase A" evidence="20">
    <location>
        <begin position="174"/>
        <end position="311"/>
    </location>
</feature>
<dbReference type="InterPro" id="IPR044492">
    <property type="entry name" value="P_typ_ATPase_HD_dom"/>
</dbReference>
<evidence type="ECO:0000256" key="1">
    <source>
        <dbReference type="ARBA" id="ARBA00001946"/>
    </source>
</evidence>
<evidence type="ECO:0000256" key="11">
    <source>
        <dbReference type="ARBA" id="ARBA00022989"/>
    </source>
</evidence>
<feature type="domain" description="P-type ATPase C-terminal" evidence="22">
    <location>
        <begin position="885"/>
        <end position="1120"/>
    </location>
</feature>
<dbReference type="FunFam" id="3.40.50.1000:FF:000009">
    <property type="entry name" value="Phospholipid-transporting ATPase"/>
    <property type="match status" value="1"/>
</dbReference>
<dbReference type="GO" id="GO:0140326">
    <property type="term" value="F:ATPase-coupled intramembrane lipid transporter activity"/>
    <property type="evidence" value="ECO:0007669"/>
    <property type="project" value="UniProtKB-EC"/>
</dbReference>
<evidence type="ECO:0000256" key="7">
    <source>
        <dbReference type="ARBA" id="ARBA00022741"/>
    </source>
</evidence>
<dbReference type="GO" id="GO:0005768">
    <property type="term" value="C:endosome"/>
    <property type="evidence" value="ECO:0007669"/>
    <property type="project" value="TreeGrafter"/>
</dbReference>
<comment type="subcellular location">
    <subcellularLocation>
        <location evidence="2">Endomembrane system</location>
        <topology evidence="2">Multi-pass membrane protein</topology>
    </subcellularLocation>
    <subcellularLocation>
        <location evidence="18">Membrane</location>
        <topology evidence="18">Multi-pass membrane protein</topology>
    </subcellularLocation>
</comment>
<feature type="binding site" evidence="16">
    <location>
        <position position="425"/>
    </location>
    <ligand>
        <name>ATP</name>
        <dbReference type="ChEBI" id="CHEBI:30616"/>
    </ligand>
</feature>
<feature type="transmembrane region" description="Helical" evidence="18">
    <location>
        <begin position="361"/>
        <end position="383"/>
    </location>
</feature>
<evidence type="ECO:0000313" key="24">
    <source>
        <dbReference type="Proteomes" id="UP000759131"/>
    </source>
</evidence>
<keyword evidence="9 17" id="KW-0460">Magnesium</keyword>
<dbReference type="Gene3D" id="3.40.1110.10">
    <property type="entry name" value="Calcium-transporting ATPase, cytoplasmic domain N"/>
    <property type="match status" value="1"/>
</dbReference>
<keyword evidence="7 16" id="KW-0547">Nucleotide-binding</keyword>
<dbReference type="InterPro" id="IPR008250">
    <property type="entry name" value="ATPase_P-typ_transduc_dom_A_sf"/>
</dbReference>
<dbReference type="InterPro" id="IPR023214">
    <property type="entry name" value="HAD_sf"/>
</dbReference>
<evidence type="ECO:0000256" key="3">
    <source>
        <dbReference type="ARBA" id="ARBA00008109"/>
    </source>
</evidence>
<evidence type="ECO:0000256" key="5">
    <source>
        <dbReference type="ARBA" id="ARBA00022692"/>
    </source>
</evidence>
<dbReference type="Proteomes" id="UP000759131">
    <property type="component" value="Unassembled WGS sequence"/>
</dbReference>
<dbReference type="SUPFAM" id="SSF81653">
    <property type="entry name" value="Calcium ATPase, transduction domain A"/>
    <property type="match status" value="1"/>
</dbReference>
<evidence type="ECO:0000256" key="13">
    <source>
        <dbReference type="ARBA" id="ARBA00023136"/>
    </source>
</evidence>
<dbReference type="PROSITE" id="PS00154">
    <property type="entry name" value="ATPASE_E1_E2"/>
    <property type="match status" value="1"/>
</dbReference>
<dbReference type="SUPFAM" id="SSF81665">
    <property type="entry name" value="Calcium ATPase, transmembrane domain M"/>
    <property type="match status" value="1"/>
</dbReference>
<feature type="binding site" evidence="17">
    <location>
        <position position="425"/>
    </location>
    <ligand>
        <name>Mg(2+)</name>
        <dbReference type="ChEBI" id="CHEBI:18420"/>
    </ligand>
</feature>
<evidence type="ECO:0000313" key="23">
    <source>
        <dbReference type="EMBL" id="CAD7630749.1"/>
    </source>
</evidence>
<evidence type="ECO:0000256" key="4">
    <source>
        <dbReference type="ARBA" id="ARBA00022448"/>
    </source>
</evidence>
<feature type="domain" description="P-type ATPase N-terminal" evidence="21">
    <location>
        <begin position="75"/>
        <end position="136"/>
    </location>
</feature>
<dbReference type="EMBL" id="CAJPIZ010008483">
    <property type="protein sequence ID" value="CAG2111179.1"/>
    <property type="molecule type" value="Genomic_DNA"/>
</dbReference>
<dbReference type="InterPro" id="IPR032630">
    <property type="entry name" value="P_typ_ATPase_c"/>
</dbReference>
<feature type="transmembrane region" description="Helical" evidence="18">
    <location>
        <begin position="1098"/>
        <end position="1115"/>
    </location>
</feature>
<feature type="binding site" evidence="16">
    <location>
        <position position="424"/>
    </location>
    <ligand>
        <name>ATP</name>
        <dbReference type="ChEBI" id="CHEBI:30616"/>
    </ligand>
</feature>
<dbReference type="GO" id="GO:0006890">
    <property type="term" value="P:retrograde vesicle-mediated transport, Golgi to endoplasmic reticulum"/>
    <property type="evidence" value="ECO:0007669"/>
    <property type="project" value="TreeGrafter"/>
</dbReference>
<evidence type="ECO:0000259" key="21">
    <source>
        <dbReference type="Pfam" id="PF16209"/>
    </source>
</evidence>
<dbReference type="Gene3D" id="3.40.50.1000">
    <property type="entry name" value="HAD superfamily/HAD-like"/>
    <property type="match status" value="1"/>
</dbReference>
<keyword evidence="6 17" id="KW-0479">Metal-binding</keyword>
<evidence type="ECO:0000256" key="14">
    <source>
        <dbReference type="ARBA" id="ARBA00034036"/>
    </source>
</evidence>
<dbReference type="GO" id="GO:0000287">
    <property type="term" value="F:magnesium ion binding"/>
    <property type="evidence" value="ECO:0007669"/>
    <property type="project" value="UniProtKB-UniRule"/>
</dbReference>
<feature type="transmembrane region" description="Helical" evidence="18">
    <location>
        <begin position="996"/>
        <end position="1017"/>
    </location>
</feature>
<dbReference type="GO" id="GO:0016887">
    <property type="term" value="F:ATP hydrolysis activity"/>
    <property type="evidence" value="ECO:0007669"/>
    <property type="project" value="InterPro"/>
</dbReference>
<feature type="binding site" evidence="16">
    <location>
        <position position="838"/>
    </location>
    <ligand>
        <name>ATP</name>
        <dbReference type="ChEBI" id="CHEBI:30616"/>
    </ligand>
</feature>
<feature type="transmembrane region" description="Helical" evidence="18">
    <location>
        <begin position="336"/>
        <end position="355"/>
    </location>
</feature>
<gene>
    <name evidence="23" type="ORF">OSB1V03_LOCUS11161</name>
</gene>
<dbReference type="NCBIfam" id="TIGR01652">
    <property type="entry name" value="ATPase-Plipid"/>
    <property type="match status" value="1"/>
</dbReference>
<evidence type="ECO:0000259" key="20">
    <source>
        <dbReference type="Pfam" id="PF00122"/>
    </source>
</evidence>
<evidence type="ECO:0000256" key="19">
    <source>
        <dbReference type="SAM" id="MobiDB-lite"/>
    </source>
</evidence>
<keyword evidence="11 18" id="KW-1133">Transmembrane helix</keyword>
<keyword evidence="4" id="KW-0813">Transport</keyword>
<feature type="binding site" evidence="16">
    <location>
        <position position="861"/>
    </location>
    <ligand>
        <name>ATP</name>
        <dbReference type="ChEBI" id="CHEBI:30616"/>
    </ligand>
</feature>
<accession>A0A7R9KYS5</accession>
<evidence type="ECO:0000256" key="15">
    <source>
        <dbReference type="PIRSR" id="PIRSR606539-1"/>
    </source>
</evidence>
<dbReference type="GO" id="GO:0006897">
    <property type="term" value="P:endocytosis"/>
    <property type="evidence" value="ECO:0007669"/>
    <property type="project" value="TreeGrafter"/>
</dbReference>
<proteinExistence type="inferred from homology"/>
<feature type="transmembrane region" description="Helical" evidence="18">
    <location>
        <begin position="1037"/>
        <end position="1054"/>
    </location>
</feature>
<feature type="binding site" evidence="16">
    <location>
        <position position="575"/>
    </location>
    <ligand>
        <name>ATP</name>
        <dbReference type="ChEBI" id="CHEBI:30616"/>
    </ligand>
</feature>
<dbReference type="InterPro" id="IPR023298">
    <property type="entry name" value="ATPase_P-typ_TM_dom_sf"/>
</dbReference>
<dbReference type="InterPro" id="IPR036412">
    <property type="entry name" value="HAD-like_sf"/>
</dbReference>
<dbReference type="PANTHER" id="PTHR24092">
    <property type="entry name" value="PROBABLE PHOSPHOLIPID-TRANSPORTING ATPASE"/>
    <property type="match status" value="1"/>
</dbReference>
<evidence type="ECO:0000256" key="6">
    <source>
        <dbReference type="ARBA" id="ARBA00022723"/>
    </source>
</evidence>
<keyword evidence="8 16" id="KW-0067">ATP-binding</keyword>
<dbReference type="PRINTS" id="PR00119">
    <property type="entry name" value="CATATPASE"/>
</dbReference>
<feature type="binding site" evidence="16">
    <location>
        <position position="751"/>
    </location>
    <ligand>
        <name>ATP</name>
        <dbReference type="ChEBI" id="CHEBI:30616"/>
    </ligand>
</feature>
<dbReference type="InterPro" id="IPR006539">
    <property type="entry name" value="P-type_ATPase_IV"/>
</dbReference>
<keyword evidence="5 18" id="KW-0812">Transmembrane</keyword>
<feature type="transmembrane region" description="Helical" evidence="18">
    <location>
        <begin position="919"/>
        <end position="942"/>
    </location>
</feature>
<keyword evidence="12" id="KW-0445">Lipid transport</keyword>
<feature type="transmembrane region" description="Helical" evidence="18">
    <location>
        <begin position="133"/>
        <end position="152"/>
    </location>
</feature>
<dbReference type="Pfam" id="PF16209">
    <property type="entry name" value="PhoLip_ATPase_N"/>
    <property type="match status" value="1"/>
</dbReference>
<dbReference type="NCBIfam" id="TIGR01494">
    <property type="entry name" value="ATPase_P-type"/>
    <property type="match status" value="1"/>
</dbReference>
<evidence type="ECO:0000256" key="12">
    <source>
        <dbReference type="ARBA" id="ARBA00023055"/>
    </source>
</evidence>
<evidence type="ECO:0000256" key="2">
    <source>
        <dbReference type="ARBA" id="ARBA00004127"/>
    </source>
</evidence>
<dbReference type="SFLD" id="SFLDF00027">
    <property type="entry name" value="p-type_atpase"/>
    <property type="match status" value="1"/>
</dbReference>
<dbReference type="InterPro" id="IPR059000">
    <property type="entry name" value="ATPase_P-type_domA"/>
</dbReference>
<dbReference type="SUPFAM" id="SSF81660">
    <property type="entry name" value="Metal cation-transporting ATPase, ATP-binding domain N"/>
    <property type="match status" value="1"/>
</dbReference>
<dbReference type="GO" id="GO:0005886">
    <property type="term" value="C:plasma membrane"/>
    <property type="evidence" value="ECO:0007669"/>
    <property type="project" value="TreeGrafter"/>
</dbReference>